<accession>A0A2K8UHH6</accession>
<name>A0A2K8UHH6_9GAMM</name>
<proteinExistence type="predicted"/>
<gene>
    <name evidence="1" type="ORF">THSYN_29295</name>
</gene>
<organism evidence="1 2">
    <name type="scientific">Candidatus Thiodictyon syntrophicum</name>
    <dbReference type="NCBI Taxonomy" id="1166950"/>
    <lineage>
        <taxon>Bacteria</taxon>
        <taxon>Pseudomonadati</taxon>
        <taxon>Pseudomonadota</taxon>
        <taxon>Gammaproteobacteria</taxon>
        <taxon>Chromatiales</taxon>
        <taxon>Chromatiaceae</taxon>
        <taxon>Thiodictyon</taxon>
    </lineage>
</organism>
<evidence type="ECO:0000313" key="1">
    <source>
        <dbReference type="EMBL" id="AUB85036.1"/>
    </source>
</evidence>
<sequence length="188" mass="21741">MKLDRIKSHPDFPFVLYRENDLQFLMLEMYWAELLRDALPEAIATDWRPEWPADAEDGNPILSVSNRAITPPRMLRVIQRSNDKKLPELDLESFSKVQYYDDAYVPFVPGITYGGLDQDMVNPIEELVISSAVSASCERLFRYCVQLWCVEQVAQTRMEEVLASYWTKVRASLIELGGRAATMRDRSE</sequence>
<reference evidence="1 2" key="1">
    <citation type="submission" date="2017-03" db="EMBL/GenBank/DDBJ databases">
        <title>Complete genome sequence of Candidatus 'Thiodictyon syntrophicum' sp. nov. strain Cad16T, a photolithoautotroph purple sulfur bacterium isolated from an alpine meromictic lake.</title>
        <authorList>
            <person name="Luedin S.M."/>
            <person name="Pothier J.F."/>
            <person name="Danza F."/>
            <person name="Storelli N."/>
            <person name="Wittwer M."/>
            <person name="Tonolla M."/>
        </authorList>
    </citation>
    <scope>NUCLEOTIDE SEQUENCE [LARGE SCALE GENOMIC DNA]</scope>
    <source>
        <strain evidence="1 2">Cad16T</strain>
        <plasmid evidence="2">Plasmid pts417</plasmid>
    </source>
</reference>
<protein>
    <submittedName>
        <fullName evidence="1">Uncharacterized protein</fullName>
    </submittedName>
</protein>
<keyword evidence="1" id="KW-0614">Plasmid</keyword>
<dbReference type="AlphaFoldDB" id="A0A2K8UHH6"/>
<dbReference type="OrthoDB" id="7107916at2"/>
<evidence type="ECO:0000313" key="2">
    <source>
        <dbReference type="Proteomes" id="UP000232638"/>
    </source>
</evidence>
<dbReference type="KEGG" id="tsy:THSYN_29295"/>
<dbReference type="RefSeq" id="WP_100922691.1">
    <property type="nucleotide sequence ID" value="NZ_CP020371.1"/>
</dbReference>
<dbReference type="EMBL" id="CP020371">
    <property type="protein sequence ID" value="AUB85036.1"/>
    <property type="molecule type" value="Genomic_DNA"/>
</dbReference>
<keyword evidence="2" id="KW-1185">Reference proteome</keyword>
<dbReference type="Proteomes" id="UP000232638">
    <property type="component" value="Plasmid pTs417"/>
</dbReference>
<geneLocation type="plasmid" evidence="2">
    <name>pts417</name>
</geneLocation>